<protein>
    <recommendedName>
        <fullName evidence="3">Gfo/Idh/MocA family oxidoreductase</fullName>
    </recommendedName>
</protein>
<sequence length="50" mass="5604">MTSTPPIRFAIVGSGWRTGFFLRLARDVPEAFQVTGIHSRSARRDEVSAR</sequence>
<dbReference type="Proteomes" id="UP001155240">
    <property type="component" value="Unassembled WGS sequence"/>
</dbReference>
<gene>
    <name evidence="1" type="ORF">NB037_14530</name>
</gene>
<dbReference type="RefSeq" id="WP_251946869.1">
    <property type="nucleotide sequence ID" value="NZ_JAMRYM010000074.1"/>
</dbReference>
<accession>A0A9X2DYP0</accession>
<evidence type="ECO:0008006" key="3">
    <source>
        <dbReference type="Google" id="ProtNLM"/>
    </source>
</evidence>
<organism evidence="1 2">
    <name type="scientific">Rathayibacter rubneri</name>
    <dbReference type="NCBI Taxonomy" id="2950106"/>
    <lineage>
        <taxon>Bacteria</taxon>
        <taxon>Bacillati</taxon>
        <taxon>Actinomycetota</taxon>
        <taxon>Actinomycetes</taxon>
        <taxon>Micrococcales</taxon>
        <taxon>Microbacteriaceae</taxon>
        <taxon>Rathayibacter</taxon>
    </lineage>
</organism>
<evidence type="ECO:0000313" key="1">
    <source>
        <dbReference type="EMBL" id="MCM6763635.1"/>
    </source>
</evidence>
<keyword evidence="2" id="KW-1185">Reference proteome</keyword>
<dbReference type="AlphaFoldDB" id="A0A9X2DYP0"/>
<evidence type="ECO:0000313" key="2">
    <source>
        <dbReference type="Proteomes" id="UP001155240"/>
    </source>
</evidence>
<proteinExistence type="predicted"/>
<comment type="caution">
    <text evidence="1">The sequence shown here is derived from an EMBL/GenBank/DDBJ whole genome shotgun (WGS) entry which is preliminary data.</text>
</comment>
<reference evidence="1" key="1">
    <citation type="submission" date="2022-06" db="EMBL/GenBank/DDBJ databases">
        <title>Whole genome shotgun sequencing (WGS) of Rathayibacter sp. ZW T2_19, isolated from stored onions (Allium cepa).</title>
        <authorList>
            <person name="Stoll D.A."/>
            <person name="Huch M."/>
        </authorList>
    </citation>
    <scope>NUCLEOTIDE SEQUENCE</scope>
    <source>
        <strain evidence="1">ZW T2_19</strain>
    </source>
</reference>
<dbReference type="InterPro" id="IPR018184">
    <property type="entry name" value="Integrin_alpha_C_CS"/>
</dbReference>
<dbReference type="EMBL" id="JAMRYM010000074">
    <property type="protein sequence ID" value="MCM6763635.1"/>
    <property type="molecule type" value="Genomic_DNA"/>
</dbReference>
<name>A0A9X2DYP0_9MICO</name>
<dbReference type="PROSITE" id="PS00242">
    <property type="entry name" value="INTEGRIN_ALPHA"/>
    <property type="match status" value="1"/>
</dbReference>